<protein>
    <submittedName>
        <fullName evidence="4">Retrovirus-related Pol polyprotein from transposon RE1</fullName>
    </submittedName>
</protein>
<feature type="domain" description="Integrase catalytic" evidence="3">
    <location>
        <begin position="380"/>
        <end position="546"/>
    </location>
</feature>
<dbReference type="Gene3D" id="3.30.420.10">
    <property type="entry name" value="Ribonuclease H-like superfamily/Ribonuclease H"/>
    <property type="match status" value="1"/>
</dbReference>
<accession>A0ABD1BNL9</accession>
<keyword evidence="1" id="KW-0378">Hydrolase</keyword>
<dbReference type="PANTHER" id="PTHR42648:SF26">
    <property type="entry name" value="INTEGRASE CATALYTIC DOMAIN-CONTAINING PROTEIN"/>
    <property type="match status" value="1"/>
</dbReference>
<comment type="caution">
    <text evidence="4">The sequence shown here is derived from an EMBL/GenBank/DDBJ whole genome shotgun (WGS) entry which is preliminary data.</text>
</comment>
<dbReference type="InterPro" id="IPR001584">
    <property type="entry name" value="Integrase_cat-core"/>
</dbReference>
<dbReference type="InterPro" id="IPR036397">
    <property type="entry name" value="RNaseH_sf"/>
</dbReference>
<evidence type="ECO:0000259" key="3">
    <source>
        <dbReference type="PROSITE" id="PS50994"/>
    </source>
</evidence>
<name>A0ABD1BNL9_CARAN</name>
<dbReference type="GO" id="GO:0006508">
    <property type="term" value="P:proteolysis"/>
    <property type="evidence" value="ECO:0007669"/>
    <property type="project" value="UniProtKB-KW"/>
</dbReference>
<dbReference type="Pfam" id="PF22936">
    <property type="entry name" value="Pol_BBD"/>
    <property type="match status" value="1"/>
</dbReference>
<reference evidence="4 5" key="1">
    <citation type="submission" date="2024-04" db="EMBL/GenBank/DDBJ databases">
        <title>Genome assembly C_amara_ONT_v2.</title>
        <authorList>
            <person name="Yant L."/>
            <person name="Moore C."/>
            <person name="Slenker M."/>
        </authorList>
    </citation>
    <scope>NUCLEOTIDE SEQUENCE [LARGE SCALE GENOMIC DNA]</scope>
    <source>
        <tissue evidence="4">Leaf</tissue>
    </source>
</reference>
<dbReference type="InterPro" id="IPR012337">
    <property type="entry name" value="RNaseH-like_sf"/>
</dbReference>
<evidence type="ECO:0000313" key="4">
    <source>
        <dbReference type="EMBL" id="KAL1218709.1"/>
    </source>
</evidence>
<organism evidence="4 5">
    <name type="scientific">Cardamine amara subsp. amara</name>
    <dbReference type="NCBI Taxonomy" id="228776"/>
    <lineage>
        <taxon>Eukaryota</taxon>
        <taxon>Viridiplantae</taxon>
        <taxon>Streptophyta</taxon>
        <taxon>Embryophyta</taxon>
        <taxon>Tracheophyta</taxon>
        <taxon>Spermatophyta</taxon>
        <taxon>Magnoliopsida</taxon>
        <taxon>eudicotyledons</taxon>
        <taxon>Gunneridae</taxon>
        <taxon>Pentapetalae</taxon>
        <taxon>rosids</taxon>
        <taxon>malvids</taxon>
        <taxon>Brassicales</taxon>
        <taxon>Brassicaceae</taxon>
        <taxon>Cardamineae</taxon>
        <taxon>Cardamine</taxon>
    </lineage>
</organism>
<dbReference type="InterPro" id="IPR057670">
    <property type="entry name" value="SH3_retrovirus"/>
</dbReference>
<dbReference type="GO" id="GO:0008233">
    <property type="term" value="F:peptidase activity"/>
    <property type="evidence" value="ECO:0007669"/>
    <property type="project" value="UniProtKB-KW"/>
</dbReference>
<dbReference type="InterPro" id="IPR054722">
    <property type="entry name" value="PolX-like_BBD"/>
</dbReference>
<dbReference type="Pfam" id="PF25597">
    <property type="entry name" value="SH3_retrovirus"/>
    <property type="match status" value="1"/>
</dbReference>
<dbReference type="Pfam" id="PF13976">
    <property type="entry name" value="gag_pre-integrs"/>
    <property type="match status" value="1"/>
</dbReference>
<evidence type="ECO:0000313" key="5">
    <source>
        <dbReference type="Proteomes" id="UP001558713"/>
    </source>
</evidence>
<keyword evidence="5" id="KW-1185">Reference proteome</keyword>
<sequence length="667" mass="75779">MKGKTFPSYCQEFRVICDSLSSIGKPTDEHLKVFTFLNGLSREYDQIVTVLQSFMSRSPAPTFNDVVMEVSNFTSKFQSYESVPDVSPHLAFQTQKGGFGQRGRGNYRGRGGYYNRGSFSTRGRGFSQQVNSSGWNQSSPTQSCSSSNRPVCQICGRVGHIALKCWNRFDASYQSDDVPQALAALRVSDTSGQEWFPDSGASAHITPSTAPLQSATPYNGPENVMVTDGSFQPITHVGSTVLNTTSGSIPLSDVLVCPSMQKSLLSVSKLCEDYPCGVFFDANHVYIIDLNTQKVVTRGPRRDNLYVLENAKFAAFYSNRQIATSDMIWHQRLGHANFQILQLLKNNKAISINKSSTTFICEPCQMGKSSQLPFYYSESSVMEPFDRLHCDLWGLSPVVSNQGFKYCAVFIDELSRYSWMFPLKAKSDFCDVFIGFQKQVENQFRTKIKVFQSDGGGEFTSTRFQNHLQHHGIRHLISCPSTPQQNGIAERKHRHLTELGLSMLFQSKTPLKFWVEAFYSANFISNLLPSAALKQRSPHEALLKHKPDYSFLRVFGSACYPCLRPFSHHKFELRSLQCVFLGYHTQYKGYRCFYPPTGRVYICRHVIFDETYFPFMDRYRDLAPRNKTSLLGAWQAADDNIPQLRTYPHFHNLCHHLHMKLFPMMLL</sequence>
<dbReference type="PROSITE" id="PS50994">
    <property type="entry name" value="INTEGRASE"/>
    <property type="match status" value="1"/>
</dbReference>
<gene>
    <name evidence="4" type="ORF">V5N11_028850</name>
</gene>
<dbReference type="Pfam" id="PF00665">
    <property type="entry name" value="rve"/>
    <property type="match status" value="1"/>
</dbReference>
<dbReference type="SUPFAM" id="SSF53098">
    <property type="entry name" value="Ribonuclease H-like"/>
    <property type="match status" value="1"/>
</dbReference>
<dbReference type="EMBL" id="JBANAX010000201">
    <property type="protein sequence ID" value="KAL1218709.1"/>
    <property type="molecule type" value="Genomic_DNA"/>
</dbReference>
<feature type="region of interest" description="Disordered" evidence="2">
    <location>
        <begin position="125"/>
        <end position="146"/>
    </location>
</feature>
<feature type="compositionally biased region" description="Polar residues" evidence="2">
    <location>
        <begin position="125"/>
        <end position="137"/>
    </location>
</feature>
<proteinExistence type="predicted"/>
<keyword evidence="1" id="KW-0645">Protease</keyword>
<dbReference type="AlphaFoldDB" id="A0ABD1BNL9"/>
<dbReference type="Proteomes" id="UP001558713">
    <property type="component" value="Unassembled WGS sequence"/>
</dbReference>
<dbReference type="PANTHER" id="PTHR42648">
    <property type="entry name" value="TRANSPOSASE, PUTATIVE-RELATED"/>
    <property type="match status" value="1"/>
</dbReference>
<evidence type="ECO:0000256" key="2">
    <source>
        <dbReference type="SAM" id="MobiDB-lite"/>
    </source>
</evidence>
<evidence type="ECO:0000256" key="1">
    <source>
        <dbReference type="ARBA" id="ARBA00022670"/>
    </source>
</evidence>
<dbReference type="InterPro" id="IPR039537">
    <property type="entry name" value="Retrotran_Ty1/copia-like"/>
</dbReference>
<dbReference type="InterPro" id="IPR025724">
    <property type="entry name" value="GAG-pre-integrase_dom"/>
</dbReference>